<keyword evidence="2" id="KW-1185">Reference proteome</keyword>
<comment type="caution">
    <text evidence="1">The sequence shown here is derived from an EMBL/GenBank/DDBJ whole genome shotgun (WGS) entry which is preliminary data.</text>
</comment>
<sequence length="269" mass="29501">MKSYQKAPPKPPKLKHTLSDLPRAALEGQALLLTLPLLRRAAKGDGHPVLIVPGFGGGDGSTAMLRRWLSGQNFSGKTWDCGRNIANRRLHNIADALAFRQEKLDKLQGRIEQIYTEHGRKLSLVGWSLGGLYVDHLAQQFPDLIRQAITLGTPHGDPRGTAAWSLMQRAYRGDNADPNLEAGLQAWKNPNSEKPRTVPTTIIYSASDGLVAPAEATLPGSAGANHIKINGSHCGLTINPRVYWLLANRLSQTEGNERPISHLSKPWWL</sequence>
<organism evidence="1 2">
    <name type="scientific">Zhongshania borealis</name>
    <dbReference type="NCBI Taxonomy" id="889488"/>
    <lineage>
        <taxon>Bacteria</taxon>
        <taxon>Pseudomonadati</taxon>
        <taxon>Pseudomonadota</taxon>
        <taxon>Gammaproteobacteria</taxon>
        <taxon>Cellvibrionales</taxon>
        <taxon>Spongiibacteraceae</taxon>
        <taxon>Zhongshania</taxon>
    </lineage>
</organism>
<evidence type="ECO:0000313" key="1">
    <source>
        <dbReference type="EMBL" id="GAA4098215.1"/>
    </source>
</evidence>
<reference evidence="2" key="1">
    <citation type="journal article" date="2019" name="Int. J. Syst. Evol. Microbiol.">
        <title>The Global Catalogue of Microorganisms (GCM) 10K type strain sequencing project: providing services to taxonomists for standard genome sequencing and annotation.</title>
        <authorList>
            <consortium name="The Broad Institute Genomics Platform"/>
            <consortium name="The Broad Institute Genome Sequencing Center for Infectious Disease"/>
            <person name="Wu L."/>
            <person name="Ma J."/>
        </authorList>
    </citation>
    <scope>NUCLEOTIDE SEQUENCE [LARGE SCALE GENOMIC DNA]</scope>
    <source>
        <strain evidence="2">JCM 17304</strain>
    </source>
</reference>
<gene>
    <name evidence="1" type="ORF">GCM10022414_23840</name>
</gene>
<name>A0ABP7WW19_9GAMM</name>
<protein>
    <submittedName>
        <fullName evidence="1">Alpha/beta hydrolase</fullName>
    </submittedName>
</protein>
<accession>A0ABP7WW19</accession>
<dbReference type="SUPFAM" id="SSF53474">
    <property type="entry name" value="alpha/beta-Hydrolases"/>
    <property type="match status" value="1"/>
</dbReference>
<dbReference type="EMBL" id="BAABDM010000004">
    <property type="protein sequence ID" value="GAA4098215.1"/>
    <property type="molecule type" value="Genomic_DNA"/>
</dbReference>
<proteinExistence type="predicted"/>
<dbReference type="Proteomes" id="UP001500392">
    <property type="component" value="Unassembled WGS sequence"/>
</dbReference>
<evidence type="ECO:0000313" key="2">
    <source>
        <dbReference type="Proteomes" id="UP001500392"/>
    </source>
</evidence>
<dbReference type="Gene3D" id="3.40.50.1820">
    <property type="entry name" value="alpha/beta hydrolase"/>
    <property type="match status" value="1"/>
</dbReference>
<dbReference type="InterPro" id="IPR029058">
    <property type="entry name" value="AB_hydrolase_fold"/>
</dbReference>
<dbReference type="GO" id="GO:0016787">
    <property type="term" value="F:hydrolase activity"/>
    <property type="evidence" value="ECO:0007669"/>
    <property type="project" value="UniProtKB-KW"/>
</dbReference>
<keyword evidence="1" id="KW-0378">Hydrolase</keyword>
<dbReference type="RefSeq" id="WP_344936225.1">
    <property type="nucleotide sequence ID" value="NZ_BAABDM010000004.1"/>
</dbReference>